<sequence length="149" mass="17339">MVNHKLIIDTNLLLLLIIGSLDDGVHIRKSKRLNNYTLADYDLLVKILNKYKIYITPYLSTEISNLIDFYGELKERAMLIARELFKQFEEIDTNIIKDSESKEFICFGLTDASLVRLVKDFQVLTNDMRLYSVLCNANATNAYPFYEIE</sequence>
<gene>
    <name evidence="1" type="ORF">GCM10007878_18670</name>
</gene>
<dbReference type="Gene3D" id="3.40.50.1010">
    <property type="entry name" value="5'-nuclease"/>
    <property type="match status" value="1"/>
</dbReference>
<dbReference type="RefSeq" id="WP_036240294.1">
    <property type="nucleotide sequence ID" value="NZ_BSOR01000031.1"/>
</dbReference>
<protein>
    <recommendedName>
        <fullName evidence="3">PIN domain-containing protein</fullName>
    </recommendedName>
</protein>
<keyword evidence="2" id="KW-1185">Reference proteome</keyword>
<evidence type="ECO:0008006" key="3">
    <source>
        <dbReference type="Google" id="ProtNLM"/>
    </source>
</evidence>
<reference evidence="2" key="1">
    <citation type="journal article" date="2019" name="Int. J. Syst. Evol. Microbiol.">
        <title>The Global Catalogue of Microorganisms (GCM) 10K type strain sequencing project: providing services to taxonomists for standard genome sequencing and annotation.</title>
        <authorList>
            <consortium name="The Broad Institute Genomics Platform"/>
            <consortium name="The Broad Institute Genome Sequencing Center for Infectious Disease"/>
            <person name="Wu L."/>
            <person name="Ma J."/>
        </authorList>
    </citation>
    <scope>NUCLEOTIDE SEQUENCE [LARGE SCALE GENOMIC DNA]</scope>
    <source>
        <strain evidence="2">NBRC 100033</strain>
    </source>
</reference>
<name>A0ABQ5ZWQ1_9GAMM</name>
<accession>A0ABQ5ZWQ1</accession>
<proteinExistence type="predicted"/>
<comment type="caution">
    <text evidence="1">The sequence shown here is derived from an EMBL/GenBank/DDBJ whole genome shotgun (WGS) entry which is preliminary data.</text>
</comment>
<dbReference type="Proteomes" id="UP001156682">
    <property type="component" value="Unassembled WGS sequence"/>
</dbReference>
<organism evidence="1 2">
    <name type="scientific">Marinospirillum insulare</name>
    <dbReference type="NCBI Taxonomy" id="217169"/>
    <lineage>
        <taxon>Bacteria</taxon>
        <taxon>Pseudomonadati</taxon>
        <taxon>Pseudomonadota</taxon>
        <taxon>Gammaproteobacteria</taxon>
        <taxon>Oceanospirillales</taxon>
        <taxon>Oceanospirillaceae</taxon>
        <taxon>Marinospirillum</taxon>
    </lineage>
</organism>
<evidence type="ECO:0000313" key="1">
    <source>
        <dbReference type="EMBL" id="GLR64429.1"/>
    </source>
</evidence>
<evidence type="ECO:0000313" key="2">
    <source>
        <dbReference type="Proteomes" id="UP001156682"/>
    </source>
</evidence>
<dbReference type="EMBL" id="BSOR01000031">
    <property type="protein sequence ID" value="GLR64429.1"/>
    <property type="molecule type" value="Genomic_DNA"/>
</dbReference>